<dbReference type="Proteomes" id="UP000477651">
    <property type="component" value="Unassembled WGS sequence"/>
</dbReference>
<accession>A0A6L9Y5T5</accession>
<keyword evidence="2" id="KW-1185">Reference proteome</keyword>
<dbReference type="AlphaFoldDB" id="A0A6L9Y5T5"/>
<protein>
    <submittedName>
        <fullName evidence="1">Sel1 repeat family protein</fullName>
    </submittedName>
</protein>
<organism evidence="1 2">
    <name type="scientific">Pelistega ratti</name>
    <dbReference type="NCBI Taxonomy" id="2652177"/>
    <lineage>
        <taxon>Bacteria</taxon>
        <taxon>Pseudomonadati</taxon>
        <taxon>Pseudomonadota</taxon>
        <taxon>Betaproteobacteria</taxon>
        <taxon>Burkholderiales</taxon>
        <taxon>Alcaligenaceae</taxon>
        <taxon>Pelistega</taxon>
    </lineage>
</organism>
<dbReference type="SMART" id="SM00671">
    <property type="entry name" value="SEL1"/>
    <property type="match status" value="3"/>
</dbReference>
<dbReference type="EMBL" id="JAAGYR010000010">
    <property type="protein sequence ID" value="NEN75862.1"/>
    <property type="molecule type" value="Genomic_DNA"/>
</dbReference>
<evidence type="ECO:0000313" key="2">
    <source>
        <dbReference type="Proteomes" id="UP000477651"/>
    </source>
</evidence>
<sequence length="157" mass="17888">MKKFLLLCIVSVIAACSPPYHERMFQPPDEMREIAKASFDQGLLLYNQKDYVSALPLFQKATQLGDMKASRYIGLMYLNGYGVEKDAIKSFRHFQISASGDITGQYWLAYLYENGIGTDKNLDQAIFWYQQSAKRGDKISQPAIDALKRLKVTHHPS</sequence>
<dbReference type="InterPro" id="IPR006597">
    <property type="entry name" value="Sel1-like"/>
</dbReference>
<evidence type="ECO:0000313" key="1">
    <source>
        <dbReference type="EMBL" id="NEN75862.1"/>
    </source>
</evidence>
<proteinExistence type="predicted"/>
<comment type="caution">
    <text evidence="1">The sequence shown here is derived from an EMBL/GenBank/DDBJ whole genome shotgun (WGS) entry which is preliminary data.</text>
</comment>
<dbReference type="InterPro" id="IPR011990">
    <property type="entry name" value="TPR-like_helical_dom_sf"/>
</dbReference>
<dbReference type="Gene3D" id="1.25.40.10">
    <property type="entry name" value="Tetratricopeptide repeat domain"/>
    <property type="match status" value="1"/>
</dbReference>
<reference evidence="1 2" key="1">
    <citation type="submission" date="2020-02" db="EMBL/GenBank/DDBJ databases">
        <title>Pelistega sp. NLN82 were isolated from wild rodents of the Hainan Island.</title>
        <authorList>
            <person name="Niu N."/>
            <person name="Zhou J."/>
        </authorList>
    </citation>
    <scope>NUCLEOTIDE SEQUENCE [LARGE SCALE GENOMIC DNA]</scope>
    <source>
        <strain evidence="1 2">NLN82</strain>
    </source>
</reference>
<dbReference type="InterPro" id="IPR052945">
    <property type="entry name" value="Mitotic_Regulator"/>
</dbReference>
<name>A0A6L9Y5T5_9BURK</name>
<dbReference type="PANTHER" id="PTHR43628">
    <property type="entry name" value="ACTIVATOR OF C KINASE PROTEIN 1-RELATED"/>
    <property type="match status" value="1"/>
</dbReference>
<dbReference type="PANTHER" id="PTHR43628:SF1">
    <property type="entry name" value="CHITIN SYNTHASE REGULATORY FACTOR 2-RELATED"/>
    <property type="match status" value="1"/>
</dbReference>
<gene>
    <name evidence="1" type="ORF">F9B74_05920</name>
</gene>
<dbReference type="Pfam" id="PF08238">
    <property type="entry name" value="Sel1"/>
    <property type="match status" value="3"/>
</dbReference>
<dbReference type="PROSITE" id="PS51257">
    <property type="entry name" value="PROKAR_LIPOPROTEIN"/>
    <property type="match status" value="1"/>
</dbReference>
<dbReference type="RefSeq" id="WP_163764444.1">
    <property type="nucleotide sequence ID" value="NZ_JAAGYR010000010.1"/>
</dbReference>
<dbReference type="SUPFAM" id="SSF81901">
    <property type="entry name" value="HCP-like"/>
    <property type="match status" value="1"/>
</dbReference>